<dbReference type="VEuPathDB" id="VectorBase:AMEC012781"/>
<evidence type="ECO:0000313" key="1">
    <source>
        <dbReference type="EnsemblMetazoa" id="AMEC012781-PA"/>
    </source>
</evidence>
<accession>A0A182U2N3</accession>
<keyword evidence="2" id="KW-1185">Reference proteome</keyword>
<protein>
    <submittedName>
        <fullName evidence="1">Uncharacterized protein</fullName>
    </submittedName>
</protein>
<name>A0A182U2N3_9DIPT</name>
<sequence length="152" mass="17104">MLCLERFSRESGRPVIVPGARLAIWPHGVMLFVESCDRFLIPFARSPYATRGHTERIFPLPGTAPDRFDMQLQENAPAKGVVQYIMHTTILRNPSLRRLRSYGDSAVPGVRRRSTTPGDGAPFSLCLVLAVSAWQTLEHWKADAQHWCSENS</sequence>
<proteinExistence type="predicted"/>
<dbReference type="AlphaFoldDB" id="A0A182U2N3"/>
<dbReference type="EnsemblMetazoa" id="AMEC012781-RA">
    <property type="protein sequence ID" value="AMEC012781-PA"/>
    <property type="gene ID" value="AMEC012781"/>
</dbReference>
<dbReference type="Proteomes" id="UP000075902">
    <property type="component" value="Unassembled WGS sequence"/>
</dbReference>
<organism evidence="1 2">
    <name type="scientific">Anopheles melas</name>
    <dbReference type="NCBI Taxonomy" id="34690"/>
    <lineage>
        <taxon>Eukaryota</taxon>
        <taxon>Metazoa</taxon>
        <taxon>Ecdysozoa</taxon>
        <taxon>Arthropoda</taxon>
        <taxon>Hexapoda</taxon>
        <taxon>Insecta</taxon>
        <taxon>Pterygota</taxon>
        <taxon>Neoptera</taxon>
        <taxon>Endopterygota</taxon>
        <taxon>Diptera</taxon>
        <taxon>Nematocera</taxon>
        <taxon>Culicoidea</taxon>
        <taxon>Culicidae</taxon>
        <taxon>Anophelinae</taxon>
        <taxon>Anopheles</taxon>
    </lineage>
</organism>
<reference evidence="2" key="1">
    <citation type="submission" date="2014-01" db="EMBL/GenBank/DDBJ databases">
        <title>The Genome Sequence of Anopheles melas CM1001059_A (V2).</title>
        <authorList>
            <consortium name="The Broad Institute Genomics Platform"/>
            <person name="Neafsey D.E."/>
            <person name="Besansky N."/>
            <person name="Howell P."/>
            <person name="Walton C."/>
            <person name="Young S.K."/>
            <person name="Zeng Q."/>
            <person name="Gargeya S."/>
            <person name="Fitzgerald M."/>
            <person name="Haas B."/>
            <person name="Abouelleil A."/>
            <person name="Allen A.W."/>
            <person name="Alvarado L."/>
            <person name="Arachchi H.M."/>
            <person name="Berlin A.M."/>
            <person name="Chapman S.B."/>
            <person name="Gainer-Dewar J."/>
            <person name="Goldberg J."/>
            <person name="Griggs A."/>
            <person name="Gujja S."/>
            <person name="Hansen M."/>
            <person name="Howarth C."/>
            <person name="Imamovic A."/>
            <person name="Ireland A."/>
            <person name="Larimer J."/>
            <person name="McCowan C."/>
            <person name="Murphy C."/>
            <person name="Pearson M."/>
            <person name="Poon T.W."/>
            <person name="Priest M."/>
            <person name="Roberts A."/>
            <person name="Saif S."/>
            <person name="Shea T."/>
            <person name="Sisk P."/>
            <person name="Sykes S."/>
            <person name="Wortman J."/>
            <person name="Nusbaum C."/>
            <person name="Birren B."/>
        </authorList>
    </citation>
    <scope>NUCLEOTIDE SEQUENCE [LARGE SCALE GENOMIC DNA]</scope>
    <source>
        <strain evidence="2">CM1001059</strain>
    </source>
</reference>
<reference evidence="1" key="2">
    <citation type="submission" date="2020-05" db="UniProtKB">
        <authorList>
            <consortium name="EnsemblMetazoa"/>
        </authorList>
    </citation>
    <scope>IDENTIFICATION</scope>
    <source>
        <strain evidence="1">CM1001059</strain>
    </source>
</reference>
<evidence type="ECO:0000313" key="2">
    <source>
        <dbReference type="Proteomes" id="UP000075902"/>
    </source>
</evidence>